<dbReference type="GO" id="GO:0009239">
    <property type="term" value="P:enterobactin biosynthetic process"/>
    <property type="evidence" value="ECO:0007669"/>
    <property type="project" value="TreeGrafter"/>
</dbReference>
<accession>A0A543N9B1</accession>
<keyword evidence="2" id="KW-0596">Phosphopantetheine</keyword>
<dbReference type="InterPro" id="IPR009081">
    <property type="entry name" value="PP-bd_ACP"/>
</dbReference>
<dbReference type="InterPro" id="IPR036736">
    <property type="entry name" value="ACP-like_sf"/>
</dbReference>
<dbReference type="GO" id="GO:0005829">
    <property type="term" value="C:cytosol"/>
    <property type="evidence" value="ECO:0007669"/>
    <property type="project" value="TreeGrafter"/>
</dbReference>
<dbReference type="PANTHER" id="PTHR45527:SF1">
    <property type="entry name" value="FATTY ACID SYNTHASE"/>
    <property type="match status" value="1"/>
</dbReference>
<reference evidence="6 7" key="1">
    <citation type="submission" date="2019-06" db="EMBL/GenBank/DDBJ databases">
        <title>Sequencing the genomes of 1000 actinobacteria strains.</title>
        <authorList>
            <person name="Klenk H.-P."/>
        </authorList>
    </citation>
    <scope>NUCLEOTIDE SEQUENCE [LARGE SCALE GENOMIC DNA]</scope>
    <source>
        <strain evidence="6 7">DSM 45015</strain>
    </source>
</reference>
<evidence type="ECO:0000256" key="1">
    <source>
        <dbReference type="ARBA" id="ARBA00001957"/>
    </source>
</evidence>
<dbReference type="GO" id="GO:0047527">
    <property type="term" value="F:2,3-dihydroxybenzoate-serine ligase activity"/>
    <property type="evidence" value="ECO:0007669"/>
    <property type="project" value="TreeGrafter"/>
</dbReference>
<dbReference type="GO" id="GO:0031177">
    <property type="term" value="F:phosphopantetheine binding"/>
    <property type="evidence" value="ECO:0007669"/>
    <property type="project" value="InterPro"/>
</dbReference>
<dbReference type="InterPro" id="IPR001242">
    <property type="entry name" value="Condensation_dom"/>
</dbReference>
<dbReference type="InterPro" id="IPR023213">
    <property type="entry name" value="CAT-like_dom_sf"/>
</dbReference>
<protein>
    <submittedName>
        <fullName evidence="6">Phosphopantetheine binding protein</fullName>
    </submittedName>
</protein>
<dbReference type="OrthoDB" id="3802848at2"/>
<dbReference type="Proteomes" id="UP000317422">
    <property type="component" value="Unassembled WGS sequence"/>
</dbReference>
<keyword evidence="3" id="KW-0597">Phosphoprotein</keyword>
<proteinExistence type="predicted"/>
<feature type="region of interest" description="Disordered" evidence="4">
    <location>
        <begin position="585"/>
        <end position="605"/>
    </location>
</feature>
<dbReference type="InterPro" id="IPR029058">
    <property type="entry name" value="AB_hydrolase_fold"/>
</dbReference>
<evidence type="ECO:0000256" key="3">
    <source>
        <dbReference type="ARBA" id="ARBA00022553"/>
    </source>
</evidence>
<dbReference type="CDD" id="cd19531">
    <property type="entry name" value="LCL_NRPS-like"/>
    <property type="match status" value="2"/>
</dbReference>
<dbReference type="InterPro" id="IPR020806">
    <property type="entry name" value="PKS_PP-bd"/>
</dbReference>
<dbReference type="PANTHER" id="PTHR45527">
    <property type="entry name" value="NONRIBOSOMAL PEPTIDE SYNTHETASE"/>
    <property type="match status" value="1"/>
</dbReference>
<evidence type="ECO:0000256" key="2">
    <source>
        <dbReference type="ARBA" id="ARBA00022450"/>
    </source>
</evidence>
<organism evidence="6 7">
    <name type="scientific">Haloactinospora alba</name>
    <dbReference type="NCBI Taxonomy" id="405555"/>
    <lineage>
        <taxon>Bacteria</taxon>
        <taxon>Bacillati</taxon>
        <taxon>Actinomycetota</taxon>
        <taxon>Actinomycetes</taxon>
        <taxon>Streptosporangiales</taxon>
        <taxon>Nocardiopsidaceae</taxon>
        <taxon>Haloactinospora</taxon>
    </lineage>
</organism>
<keyword evidence="7" id="KW-1185">Reference proteome</keyword>
<evidence type="ECO:0000313" key="6">
    <source>
        <dbReference type="EMBL" id="TQN28389.1"/>
    </source>
</evidence>
<comment type="caution">
    <text evidence="6">The sequence shown here is derived from an EMBL/GenBank/DDBJ whole genome shotgun (WGS) entry which is preliminary data.</text>
</comment>
<sequence length="1178" mass="129104">MDDSTKDIPLASIQEHFWSAGEVSAADGSLRECVALRVHGPLERRFLQHAVHALLTRHEILRSTVTSDEDGARMRIHPPSPEPDLSWLDLSPLPPAEREEAAHRHVRELAGADIDMAAGPLVRFLALRLDRDDHVVALGVHHIVADATAVRLILSEVSEDYRAAARGAPSAVPEPELQYGDFALWERNTLLPAAEESDGGFWRETLRDAPARLDLRPDRPRPPVKGTRGHRTTYRFDASVGAGLREFARRNRTTPYTAALAAFSALIARSTGENDFVLGVLSANRPVPEVENLIGQFANTIPLRVTMTADADFAALTAHCGRVVADALDHDRLAWSRILEHARPERDPSRTPLVQHLFLPAVNPLEDLAFCGLPTLPVEVQRDRGRFDTVIELEVSERGARVWIEYDTALYTEDGITALLRDYERVLRHWLAEPDTPLSRLPLGEAPNGGPAADLRAALDLDAADTVLVHETLAEAPAVRAAAETAGARVRSAGADGEPVPRASVALIPADLLGAYSEEGAARIILVTEPVTAADLDRGSSRRVLRLLRTAADTLLVVDITGLPDTWPRVVHVSGGHPVVDTGTPQLSPHTPGTLHVSSSPTSLTARWSPTGDLEIVDGARFTAPDPGAASLAEDDPLLGLVRELWAEALRLPTVAPDDDFFASGGYSIVATRLVTELSDTLRVDVRVRTLFENPTPARLTTALRSRHPHLDAFLELVAAAPREDPPVPEAAPEPVAPAREERTIPLLAAQRQLWLAEQANPGALTHTIPLLLHITGPLDGEALRGAVGDVVARQDGLRGVFEEVDGEPVQRVLPFLGIEVEYTDLSPLPPSERAAREQRLKRETAYGGFDITTGPLLRARLVRTGEERHVLHLLFHHLVTDEVSMTVFMRELSEFYRARVTREPPRLPRLDVGFADLVTAEREALAGPEGERLRRYWARELADAPVLALPTDHPRPEQPSFVGEFLERPGPRELAEAMGQLARAHSTTVFTVFCAATTALLHHLSSYTDIVLGAPSENRGTRGAEHLVGCFLNVLPVRVNCSGDPTFTELLERVGESLFRAYEHQRLPFAEIVDAVRPERTPGQHPIYQVTCELQLPDWMPIDLPGCATSYELVSHGTARYDLSFHALMHREGISAMLEVNTSLWERDTGLARLDQLLGILSRVTTNPKSRLSELPV</sequence>
<dbReference type="GO" id="GO:0009366">
    <property type="term" value="C:enterobactin synthetase complex"/>
    <property type="evidence" value="ECO:0007669"/>
    <property type="project" value="TreeGrafter"/>
</dbReference>
<name>A0A543N9B1_9ACTN</name>
<dbReference type="Gene3D" id="3.30.559.30">
    <property type="entry name" value="Nonribosomal peptide synthetase, condensation domain"/>
    <property type="match status" value="2"/>
</dbReference>
<dbReference type="Pfam" id="PF00668">
    <property type="entry name" value="Condensation"/>
    <property type="match status" value="2"/>
</dbReference>
<dbReference type="SUPFAM" id="SSF47336">
    <property type="entry name" value="ACP-like"/>
    <property type="match status" value="1"/>
</dbReference>
<evidence type="ECO:0000313" key="7">
    <source>
        <dbReference type="Proteomes" id="UP000317422"/>
    </source>
</evidence>
<dbReference type="GO" id="GO:0043041">
    <property type="term" value="P:amino acid activation for nonribosomal peptide biosynthetic process"/>
    <property type="evidence" value="ECO:0007669"/>
    <property type="project" value="TreeGrafter"/>
</dbReference>
<dbReference type="Gene3D" id="3.40.50.1820">
    <property type="entry name" value="alpha/beta hydrolase"/>
    <property type="match status" value="1"/>
</dbReference>
<dbReference type="Pfam" id="PF00550">
    <property type="entry name" value="PP-binding"/>
    <property type="match status" value="1"/>
</dbReference>
<dbReference type="SUPFAM" id="SSF52777">
    <property type="entry name" value="CoA-dependent acyltransferases"/>
    <property type="match status" value="4"/>
</dbReference>
<dbReference type="SMART" id="SM00823">
    <property type="entry name" value="PKS_PP"/>
    <property type="match status" value="1"/>
</dbReference>
<evidence type="ECO:0000259" key="5">
    <source>
        <dbReference type="PROSITE" id="PS50075"/>
    </source>
</evidence>
<dbReference type="PROSITE" id="PS50075">
    <property type="entry name" value="CARRIER"/>
    <property type="match status" value="1"/>
</dbReference>
<comment type="cofactor">
    <cofactor evidence="1">
        <name>pantetheine 4'-phosphate</name>
        <dbReference type="ChEBI" id="CHEBI:47942"/>
    </cofactor>
</comment>
<dbReference type="Gene3D" id="3.30.559.10">
    <property type="entry name" value="Chloramphenicol acetyltransferase-like domain"/>
    <property type="match status" value="2"/>
</dbReference>
<feature type="domain" description="Carrier" evidence="5">
    <location>
        <begin position="633"/>
        <end position="708"/>
    </location>
</feature>
<dbReference type="RefSeq" id="WP_141925449.1">
    <property type="nucleotide sequence ID" value="NZ_VFQC01000002.1"/>
</dbReference>
<dbReference type="GO" id="GO:0008610">
    <property type="term" value="P:lipid biosynthetic process"/>
    <property type="evidence" value="ECO:0007669"/>
    <property type="project" value="UniProtKB-ARBA"/>
</dbReference>
<dbReference type="EMBL" id="VFQC01000002">
    <property type="protein sequence ID" value="TQN28389.1"/>
    <property type="molecule type" value="Genomic_DNA"/>
</dbReference>
<evidence type="ECO:0000256" key="4">
    <source>
        <dbReference type="SAM" id="MobiDB-lite"/>
    </source>
</evidence>
<dbReference type="AlphaFoldDB" id="A0A543N9B1"/>
<gene>
    <name evidence="6" type="ORF">FHX37_3726</name>
</gene>